<evidence type="ECO:0000313" key="4">
    <source>
        <dbReference type="Proteomes" id="UP000589520"/>
    </source>
</evidence>
<dbReference type="EMBL" id="JACCCW010000002">
    <property type="protein sequence ID" value="NYF79843.1"/>
    <property type="molecule type" value="Genomic_DNA"/>
</dbReference>
<evidence type="ECO:0000259" key="2">
    <source>
        <dbReference type="Pfam" id="PF13340"/>
    </source>
</evidence>
<dbReference type="NCBIfam" id="NF033580">
    <property type="entry name" value="transpos_IS5_3"/>
    <property type="match status" value="1"/>
</dbReference>
<dbReference type="RefSeq" id="WP_179490781.1">
    <property type="nucleotide sequence ID" value="NZ_JACCCW010000002.1"/>
</dbReference>
<dbReference type="Pfam" id="PF01609">
    <property type="entry name" value="DDE_Tnp_1"/>
    <property type="match status" value="1"/>
</dbReference>
<dbReference type="InterPro" id="IPR002559">
    <property type="entry name" value="Transposase_11"/>
</dbReference>
<evidence type="ECO:0000313" key="3">
    <source>
        <dbReference type="EMBL" id="NYF79843.1"/>
    </source>
</evidence>
<evidence type="ECO:0000259" key="1">
    <source>
        <dbReference type="Pfam" id="PF01609"/>
    </source>
</evidence>
<comment type="caution">
    <text evidence="3">The sequence shown here is derived from an EMBL/GenBank/DDBJ whole genome shotgun (WGS) entry which is preliminary data.</text>
</comment>
<keyword evidence="4" id="KW-1185">Reference proteome</keyword>
<dbReference type="PANTHER" id="PTHR30007">
    <property type="entry name" value="PHP DOMAIN PROTEIN"/>
    <property type="match status" value="1"/>
</dbReference>
<dbReference type="PANTHER" id="PTHR30007:SF0">
    <property type="entry name" value="TRANSPOSASE"/>
    <property type="match status" value="1"/>
</dbReference>
<feature type="domain" description="Transposase IS4-like" evidence="1">
    <location>
        <begin position="102"/>
        <end position="253"/>
    </location>
</feature>
<name>A0A7Y9TTC4_9BACT</name>
<protein>
    <submittedName>
        <fullName evidence="3">Transposase</fullName>
    </submittedName>
</protein>
<dbReference type="GO" id="GO:0006313">
    <property type="term" value="P:DNA transposition"/>
    <property type="evidence" value="ECO:0007669"/>
    <property type="project" value="InterPro"/>
</dbReference>
<dbReference type="InterPro" id="IPR025161">
    <property type="entry name" value="IS402-like_dom"/>
</dbReference>
<dbReference type="Proteomes" id="UP000589520">
    <property type="component" value="Unassembled WGS sequence"/>
</dbReference>
<dbReference type="Pfam" id="PF13340">
    <property type="entry name" value="DUF4096"/>
    <property type="match status" value="1"/>
</dbReference>
<dbReference type="AlphaFoldDB" id="A0A7Y9TTC4"/>
<gene>
    <name evidence="3" type="ORF">HDF17_002163</name>
</gene>
<organism evidence="3 4">
    <name type="scientific">Granulicella arctica</name>
    <dbReference type="NCBI Taxonomy" id="940613"/>
    <lineage>
        <taxon>Bacteria</taxon>
        <taxon>Pseudomonadati</taxon>
        <taxon>Acidobacteriota</taxon>
        <taxon>Terriglobia</taxon>
        <taxon>Terriglobales</taxon>
        <taxon>Acidobacteriaceae</taxon>
        <taxon>Granulicella</taxon>
    </lineage>
</organism>
<accession>A0A7Y9TTC4</accession>
<proteinExistence type="predicted"/>
<dbReference type="GO" id="GO:0003677">
    <property type="term" value="F:DNA binding"/>
    <property type="evidence" value="ECO:0007669"/>
    <property type="project" value="InterPro"/>
</dbReference>
<feature type="domain" description="Insertion element IS402-like" evidence="2">
    <location>
        <begin position="13"/>
        <end position="85"/>
    </location>
</feature>
<sequence length="271" mass="30904">MGEVVRKAYGSDVTDEEWAFVLPYLLLSREDNRSRQHDLRELFNAVRYIVKAGNQWRFMPHDLPPWPAAYQQMQRWLRAGCFEKIVQDVQELLRFFGGRKGQPTAVAMDSRTLQSTPESGARAGYDGAKRRKGSKVHIAVDTLGHLMALKVTAADQGDREQVGVLAEQIQQVTGQTVELAYVDQGYTGENAANAAAEHGIRLEVVKHPMAKRGFVLLPRRWVVERSFAWAARFRRLARDYERLDTSLKGFHYLSFACIMLARMCHLLNQRA</sequence>
<reference evidence="3 4" key="1">
    <citation type="submission" date="2020-07" db="EMBL/GenBank/DDBJ databases">
        <title>Genomic Encyclopedia of Type Strains, Phase IV (KMG-V): Genome sequencing to study the core and pangenomes of soil and plant-associated prokaryotes.</title>
        <authorList>
            <person name="Whitman W."/>
        </authorList>
    </citation>
    <scope>NUCLEOTIDE SEQUENCE [LARGE SCALE GENOMIC DNA]</scope>
    <source>
        <strain evidence="3 4">X4EP2</strain>
    </source>
</reference>
<dbReference type="GO" id="GO:0004803">
    <property type="term" value="F:transposase activity"/>
    <property type="evidence" value="ECO:0007669"/>
    <property type="project" value="InterPro"/>
</dbReference>